<evidence type="ECO:0000313" key="2">
    <source>
        <dbReference type="Proteomes" id="UP000789920"/>
    </source>
</evidence>
<gene>
    <name evidence="1" type="ORF">RPERSI_LOCUS7322</name>
</gene>
<reference evidence="1" key="1">
    <citation type="submission" date="2021-06" db="EMBL/GenBank/DDBJ databases">
        <authorList>
            <person name="Kallberg Y."/>
            <person name="Tangrot J."/>
            <person name="Rosling A."/>
        </authorList>
    </citation>
    <scope>NUCLEOTIDE SEQUENCE</scope>
    <source>
        <strain evidence="1">MA461A</strain>
    </source>
</reference>
<sequence length="39" mass="4507">NEDNELPNKKIADSELNSDKELDKNKTNSDFEEIININD</sequence>
<dbReference type="Proteomes" id="UP000789920">
    <property type="component" value="Unassembled WGS sequence"/>
</dbReference>
<accession>A0ACA9NBR2</accession>
<keyword evidence="2" id="KW-1185">Reference proteome</keyword>
<protein>
    <submittedName>
        <fullName evidence="1">18301_t:CDS:1</fullName>
    </submittedName>
</protein>
<proteinExistence type="predicted"/>
<organism evidence="1 2">
    <name type="scientific">Racocetra persica</name>
    <dbReference type="NCBI Taxonomy" id="160502"/>
    <lineage>
        <taxon>Eukaryota</taxon>
        <taxon>Fungi</taxon>
        <taxon>Fungi incertae sedis</taxon>
        <taxon>Mucoromycota</taxon>
        <taxon>Glomeromycotina</taxon>
        <taxon>Glomeromycetes</taxon>
        <taxon>Diversisporales</taxon>
        <taxon>Gigasporaceae</taxon>
        <taxon>Racocetra</taxon>
    </lineage>
</organism>
<name>A0ACA9NBR2_9GLOM</name>
<feature type="non-terminal residue" evidence="1">
    <location>
        <position position="1"/>
    </location>
</feature>
<evidence type="ECO:0000313" key="1">
    <source>
        <dbReference type="EMBL" id="CAG8636863.1"/>
    </source>
</evidence>
<comment type="caution">
    <text evidence="1">The sequence shown here is derived from an EMBL/GenBank/DDBJ whole genome shotgun (WGS) entry which is preliminary data.</text>
</comment>
<dbReference type="EMBL" id="CAJVQC010012301">
    <property type="protein sequence ID" value="CAG8636863.1"/>
    <property type="molecule type" value="Genomic_DNA"/>
</dbReference>